<organism evidence="2 3">
    <name type="scientific">Draconibacterium halophilum</name>
    <dbReference type="NCBI Taxonomy" id="2706887"/>
    <lineage>
        <taxon>Bacteria</taxon>
        <taxon>Pseudomonadati</taxon>
        <taxon>Bacteroidota</taxon>
        <taxon>Bacteroidia</taxon>
        <taxon>Marinilabiliales</taxon>
        <taxon>Prolixibacteraceae</taxon>
        <taxon>Draconibacterium</taxon>
    </lineage>
</organism>
<dbReference type="Proteomes" id="UP000474630">
    <property type="component" value="Chromosome"/>
</dbReference>
<name>A0A6C0R9R5_9BACT</name>
<keyword evidence="1" id="KW-0472">Membrane</keyword>
<dbReference type="NCBIfam" id="TIGR01300">
    <property type="entry name" value="CPA3_mnhG_phaG"/>
    <property type="match status" value="1"/>
</dbReference>
<keyword evidence="1" id="KW-1133">Transmembrane helix</keyword>
<dbReference type="AlphaFoldDB" id="A0A6C0R9R5"/>
<feature type="transmembrane region" description="Helical" evidence="1">
    <location>
        <begin position="6"/>
        <end position="25"/>
    </location>
</feature>
<dbReference type="InterPro" id="IPR005133">
    <property type="entry name" value="PhaG_MnhG_YufB"/>
</dbReference>
<dbReference type="PANTHER" id="PTHR34703">
    <property type="entry name" value="ANTIPORTER SUBUNIT MNHG2-RELATED"/>
    <property type="match status" value="1"/>
</dbReference>
<protein>
    <submittedName>
        <fullName evidence="2">Monovalent cation/H(+) antiporter subunit G</fullName>
    </submittedName>
</protein>
<dbReference type="NCBIfam" id="NF009314">
    <property type="entry name" value="PRK12674.1-2"/>
    <property type="match status" value="1"/>
</dbReference>
<keyword evidence="3" id="KW-1185">Reference proteome</keyword>
<feature type="transmembrane region" description="Helical" evidence="1">
    <location>
        <begin position="62"/>
        <end position="84"/>
    </location>
</feature>
<evidence type="ECO:0000313" key="3">
    <source>
        <dbReference type="Proteomes" id="UP000474630"/>
    </source>
</evidence>
<proteinExistence type="predicted"/>
<gene>
    <name evidence="2" type="ORF">G0Q07_02535</name>
</gene>
<evidence type="ECO:0000256" key="1">
    <source>
        <dbReference type="SAM" id="Phobius"/>
    </source>
</evidence>
<reference evidence="2 3" key="1">
    <citation type="submission" date="2020-02" db="EMBL/GenBank/DDBJ databases">
        <title>Genome sequencing for Draconibacterium sp. strain M1.</title>
        <authorList>
            <person name="Park S.-J."/>
        </authorList>
    </citation>
    <scope>NUCLEOTIDE SEQUENCE [LARGE SCALE GENOMIC DNA]</scope>
    <source>
        <strain evidence="2 3">M1</strain>
    </source>
</reference>
<sequence>MTTLITALLFLLGAFFILVSAIGLVRFPDLYTRMHATTKATSFGILLIILGTALYFNSNVVWIKSVLVIIFIYLTTPLASHSIAQTKKNHRKD</sequence>
<dbReference type="PANTHER" id="PTHR34703:SF1">
    <property type="entry name" value="ANTIPORTER SUBUNIT MNHG2-RELATED"/>
    <property type="match status" value="1"/>
</dbReference>
<dbReference type="GO" id="GO:0015385">
    <property type="term" value="F:sodium:proton antiporter activity"/>
    <property type="evidence" value="ECO:0007669"/>
    <property type="project" value="TreeGrafter"/>
</dbReference>
<dbReference type="Pfam" id="PF03334">
    <property type="entry name" value="PhaG_MnhG_YufB"/>
    <property type="match status" value="1"/>
</dbReference>
<dbReference type="EMBL" id="CP048409">
    <property type="protein sequence ID" value="QIA06676.1"/>
    <property type="molecule type" value="Genomic_DNA"/>
</dbReference>
<dbReference type="RefSeq" id="WP_163344606.1">
    <property type="nucleotide sequence ID" value="NZ_CP048409.1"/>
</dbReference>
<feature type="transmembrane region" description="Helical" evidence="1">
    <location>
        <begin position="37"/>
        <end position="56"/>
    </location>
</feature>
<dbReference type="KEGG" id="drc:G0Q07_02535"/>
<accession>A0A6C0R9R5</accession>
<evidence type="ECO:0000313" key="2">
    <source>
        <dbReference type="EMBL" id="QIA06676.1"/>
    </source>
</evidence>
<keyword evidence="1" id="KW-0812">Transmembrane</keyword>